<name>A0A0V0TKQ9_9BILA</name>
<feature type="compositionally biased region" description="Basic and acidic residues" evidence="1">
    <location>
        <begin position="57"/>
        <end position="66"/>
    </location>
</feature>
<evidence type="ECO:0000313" key="3">
    <source>
        <dbReference type="Proteomes" id="UP000055048"/>
    </source>
</evidence>
<evidence type="ECO:0000256" key="1">
    <source>
        <dbReference type="SAM" id="MobiDB-lite"/>
    </source>
</evidence>
<sequence length="150" mass="17000">MAPDLRSSQLILVYCGRLVDNLGVTEPSVVLWSLLLLLVTYLVERCDPDPYTANPTQRRDPVHQRESSGSAHVTHGTSIVKLRWTRQIVKDGFLYNTGSLMETVIRGFTWKTSFFHLDDIIIYKKEGRNAPGTTHRSDALAKVRMAENQT</sequence>
<evidence type="ECO:0000313" key="2">
    <source>
        <dbReference type="EMBL" id="KRX39107.1"/>
    </source>
</evidence>
<organism evidence="2 3">
    <name type="scientific">Trichinella murrelli</name>
    <dbReference type="NCBI Taxonomy" id="144512"/>
    <lineage>
        <taxon>Eukaryota</taxon>
        <taxon>Metazoa</taxon>
        <taxon>Ecdysozoa</taxon>
        <taxon>Nematoda</taxon>
        <taxon>Enoplea</taxon>
        <taxon>Dorylaimia</taxon>
        <taxon>Trichinellida</taxon>
        <taxon>Trichinellidae</taxon>
        <taxon>Trichinella</taxon>
    </lineage>
</organism>
<feature type="region of interest" description="Disordered" evidence="1">
    <location>
        <begin position="52"/>
        <end position="72"/>
    </location>
</feature>
<protein>
    <submittedName>
        <fullName evidence="2">Uncharacterized protein</fullName>
    </submittedName>
</protein>
<comment type="caution">
    <text evidence="2">The sequence shown here is derived from an EMBL/GenBank/DDBJ whole genome shotgun (WGS) entry which is preliminary data.</text>
</comment>
<proteinExistence type="predicted"/>
<gene>
    <name evidence="2" type="ORF">T05_11985</name>
</gene>
<accession>A0A0V0TKQ9</accession>
<dbReference type="AlphaFoldDB" id="A0A0V0TKQ9"/>
<dbReference type="OrthoDB" id="5920030at2759"/>
<dbReference type="Proteomes" id="UP000055048">
    <property type="component" value="Unassembled WGS sequence"/>
</dbReference>
<keyword evidence="3" id="KW-1185">Reference proteome</keyword>
<reference evidence="2 3" key="1">
    <citation type="submission" date="2015-01" db="EMBL/GenBank/DDBJ databases">
        <title>Evolution of Trichinella species and genotypes.</title>
        <authorList>
            <person name="Korhonen P.K."/>
            <person name="Edoardo P."/>
            <person name="Giuseppe L.R."/>
            <person name="Gasser R.B."/>
        </authorList>
    </citation>
    <scope>NUCLEOTIDE SEQUENCE [LARGE SCALE GENOMIC DNA]</scope>
    <source>
        <strain evidence="2">ISS417</strain>
    </source>
</reference>
<dbReference type="EMBL" id="JYDJ01000243">
    <property type="protein sequence ID" value="KRX39107.1"/>
    <property type="molecule type" value="Genomic_DNA"/>
</dbReference>